<dbReference type="PROSITE" id="PS50889">
    <property type="entry name" value="S4"/>
    <property type="match status" value="1"/>
</dbReference>
<organism evidence="8 9">
    <name type="scientific">Azospirillum rugosum</name>
    <dbReference type="NCBI Taxonomy" id="416170"/>
    <lineage>
        <taxon>Bacteria</taxon>
        <taxon>Pseudomonadati</taxon>
        <taxon>Pseudomonadota</taxon>
        <taxon>Alphaproteobacteria</taxon>
        <taxon>Rhodospirillales</taxon>
        <taxon>Azospirillaceae</taxon>
        <taxon>Azospirillum</taxon>
    </lineage>
</organism>
<comment type="catalytic activity">
    <reaction evidence="3">
        <text>uridine(1911/1915/1917) in 23S rRNA = pseudouridine(1911/1915/1917) in 23S rRNA</text>
        <dbReference type="Rhea" id="RHEA:42524"/>
        <dbReference type="Rhea" id="RHEA-COMP:10097"/>
        <dbReference type="Rhea" id="RHEA-COMP:10098"/>
        <dbReference type="ChEBI" id="CHEBI:65314"/>
        <dbReference type="ChEBI" id="CHEBI:65315"/>
        <dbReference type="EC" id="5.4.99.23"/>
    </reaction>
</comment>
<dbReference type="InterPro" id="IPR006225">
    <property type="entry name" value="PsdUridine_synth_RluC/D"/>
</dbReference>
<evidence type="ECO:0000256" key="2">
    <source>
        <dbReference type="ARBA" id="ARBA00023235"/>
    </source>
</evidence>
<dbReference type="InterPro" id="IPR006145">
    <property type="entry name" value="PsdUridine_synth_RsuA/RluA"/>
</dbReference>
<dbReference type="Proteomes" id="UP000781958">
    <property type="component" value="Unassembled WGS sequence"/>
</dbReference>
<dbReference type="InterPro" id="IPR002942">
    <property type="entry name" value="S4_RNA-bd"/>
</dbReference>
<dbReference type="InterPro" id="IPR020103">
    <property type="entry name" value="PsdUridine_synth_cat_dom_sf"/>
</dbReference>
<comment type="function">
    <text evidence="5">Responsible for synthesis of pseudouridine from uracil.</text>
</comment>
<evidence type="ECO:0000256" key="5">
    <source>
        <dbReference type="RuleBase" id="RU362028"/>
    </source>
</evidence>
<dbReference type="GO" id="GO:0160140">
    <property type="term" value="F:23S rRNA pseudouridine(1911/1915/1917) synthase activity"/>
    <property type="evidence" value="ECO:0007669"/>
    <property type="project" value="UniProtKB-EC"/>
</dbReference>
<evidence type="ECO:0000256" key="4">
    <source>
        <dbReference type="PROSITE-ProRule" id="PRU00182"/>
    </source>
</evidence>
<keyword evidence="4" id="KW-0694">RNA-binding</keyword>
<dbReference type="Gene3D" id="3.10.290.10">
    <property type="entry name" value="RNA-binding S4 domain"/>
    <property type="match status" value="1"/>
</dbReference>
<dbReference type="NCBIfam" id="TIGR00005">
    <property type="entry name" value="rluA_subfam"/>
    <property type="match status" value="1"/>
</dbReference>
<dbReference type="Gene3D" id="3.30.2350.10">
    <property type="entry name" value="Pseudouridine synthase"/>
    <property type="match status" value="1"/>
</dbReference>
<feature type="domain" description="RNA-binding S4" evidence="7">
    <location>
        <begin position="30"/>
        <end position="89"/>
    </location>
</feature>
<evidence type="ECO:0000259" key="7">
    <source>
        <dbReference type="SMART" id="SM00363"/>
    </source>
</evidence>
<comment type="caution">
    <text evidence="8">The sequence shown here is derived from an EMBL/GenBank/DDBJ whole genome shotgun (WGS) entry which is preliminary data.</text>
</comment>
<dbReference type="PANTHER" id="PTHR21600:SF44">
    <property type="entry name" value="RIBOSOMAL LARGE SUBUNIT PSEUDOURIDINE SYNTHASE D"/>
    <property type="match status" value="1"/>
</dbReference>
<gene>
    <name evidence="8" type="ORF">J2851_001736</name>
</gene>
<feature type="region of interest" description="Disordered" evidence="6">
    <location>
        <begin position="1"/>
        <end position="26"/>
    </location>
</feature>
<reference evidence="8 9" key="1">
    <citation type="submission" date="2021-03" db="EMBL/GenBank/DDBJ databases">
        <title>Genomic Encyclopedia of Type Strains, Phase III (KMG-III): the genomes of soil and plant-associated and newly described type strains.</title>
        <authorList>
            <person name="Whitman W."/>
        </authorList>
    </citation>
    <scope>NUCLEOTIDE SEQUENCE [LARGE SCALE GENOMIC DNA]</scope>
    <source>
        <strain evidence="8 9">IMMIB AFH-6</strain>
    </source>
</reference>
<sequence>MPERTVNSNHDAGNGGDRHTYEIPAESGGDRLDKALAAGLPGLSRSRVQALLEQGCVREGGRTITDPSLRVKPGQTFDVFVPEAEPAQPEAQDIPLDVIYEDEDVLVIDKPAGLVVHPAAGNPDNTLVNALLAHCGDSLSGIGGVKRPGIVHRLDKDTSGLMVVAKNDRAHHALTEQFSGRSLSRTYQALVWGVPSPKEGRIEGNIGRSTADRKKMAVVAHGGKHAATRYRVVKAFGTALALVECVLETGRTHQIRVHMAHIGHPVVGDPLYGKGRAGRAGGRHASTLPEPVRGLFVGFPRQALHAVGLSFLHPTRGEQVRFQTSLPPDIRDLIHTLESL</sequence>
<dbReference type="Pfam" id="PF01479">
    <property type="entry name" value="S4"/>
    <property type="match status" value="1"/>
</dbReference>
<dbReference type="SUPFAM" id="SSF55174">
    <property type="entry name" value="Alpha-L RNA-binding motif"/>
    <property type="match status" value="1"/>
</dbReference>
<dbReference type="RefSeq" id="WP_209765742.1">
    <property type="nucleotide sequence ID" value="NZ_JAGINP010000005.1"/>
</dbReference>
<dbReference type="PROSITE" id="PS01129">
    <property type="entry name" value="PSI_RLU"/>
    <property type="match status" value="1"/>
</dbReference>
<dbReference type="CDD" id="cd02869">
    <property type="entry name" value="PseudoU_synth_RluA_like"/>
    <property type="match status" value="1"/>
</dbReference>
<protein>
    <recommendedName>
        <fullName evidence="5">Pseudouridine synthase</fullName>
        <ecNumber evidence="5">5.4.99.-</ecNumber>
    </recommendedName>
</protein>
<feature type="compositionally biased region" description="Polar residues" evidence="6">
    <location>
        <begin position="1"/>
        <end position="11"/>
    </location>
</feature>
<dbReference type="PANTHER" id="PTHR21600">
    <property type="entry name" value="MITOCHONDRIAL RNA PSEUDOURIDINE SYNTHASE"/>
    <property type="match status" value="1"/>
</dbReference>
<dbReference type="Pfam" id="PF00849">
    <property type="entry name" value="PseudoU_synth_2"/>
    <property type="match status" value="1"/>
</dbReference>
<dbReference type="EC" id="5.4.99.-" evidence="5"/>
<dbReference type="InterPro" id="IPR006224">
    <property type="entry name" value="PsdUridine_synth_RluA-like_CS"/>
</dbReference>
<dbReference type="EMBL" id="JAGINP010000005">
    <property type="protein sequence ID" value="MBP2291975.1"/>
    <property type="molecule type" value="Genomic_DNA"/>
</dbReference>
<proteinExistence type="inferred from homology"/>
<keyword evidence="2 5" id="KW-0413">Isomerase</keyword>
<evidence type="ECO:0000256" key="6">
    <source>
        <dbReference type="SAM" id="MobiDB-lite"/>
    </source>
</evidence>
<comment type="catalytic activity">
    <reaction evidence="5">
        <text>a uridine in RNA = a pseudouridine in RNA</text>
        <dbReference type="Rhea" id="RHEA:48348"/>
        <dbReference type="Rhea" id="RHEA-COMP:12068"/>
        <dbReference type="Rhea" id="RHEA-COMP:12069"/>
        <dbReference type="ChEBI" id="CHEBI:65314"/>
        <dbReference type="ChEBI" id="CHEBI:65315"/>
    </reaction>
</comment>
<dbReference type="SUPFAM" id="SSF55120">
    <property type="entry name" value="Pseudouridine synthase"/>
    <property type="match status" value="1"/>
</dbReference>
<comment type="similarity">
    <text evidence="1 5">Belongs to the pseudouridine synthase RluA family.</text>
</comment>
<dbReference type="CDD" id="cd00165">
    <property type="entry name" value="S4"/>
    <property type="match status" value="1"/>
</dbReference>
<keyword evidence="9" id="KW-1185">Reference proteome</keyword>
<evidence type="ECO:0000256" key="1">
    <source>
        <dbReference type="ARBA" id="ARBA00010876"/>
    </source>
</evidence>
<evidence type="ECO:0000256" key="3">
    <source>
        <dbReference type="ARBA" id="ARBA00036882"/>
    </source>
</evidence>
<dbReference type="InterPro" id="IPR050188">
    <property type="entry name" value="RluA_PseudoU_synthase"/>
</dbReference>
<dbReference type="InterPro" id="IPR036986">
    <property type="entry name" value="S4_RNA-bd_sf"/>
</dbReference>
<dbReference type="SMART" id="SM00363">
    <property type="entry name" value="S4"/>
    <property type="match status" value="1"/>
</dbReference>
<evidence type="ECO:0000313" key="9">
    <source>
        <dbReference type="Proteomes" id="UP000781958"/>
    </source>
</evidence>
<accession>A0ABS4SHB9</accession>
<evidence type="ECO:0000313" key="8">
    <source>
        <dbReference type="EMBL" id="MBP2291975.1"/>
    </source>
</evidence>
<name>A0ABS4SHB9_9PROT</name>